<sequence>TDVNVNNNGTGDTNFITTNGERIFNVLGYGSTLQAK</sequence>
<evidence type="ECO:0000313" key="2">
    <source>
        <dbReference type="Proteomes" id="UP000663844"/>
    </source>
</evidence>
<gene>
    <name evidence="1" type="ORF">OXD698_LOCUS50880</name>
</gene>
<comment type="caution">
    <text evidence="1">The sequence shown here is derived from an EMBL/GenBank/DDBJ whole genome shotgun (WGS) entry which is preliminary data.</text>
</comment>
<name>A0A820NL38_9BILA</name>
<dbReference type="Proteomes" id="UP000663844">
    <property type="component" value="Unassembled WGS sequence"/>
</dbReference>
<dbReference type="AlphaFoldDB" id="A0A820NL38"/>
<reference evidence="1" key="1">
    <citation type="submission" date="2021-02" db="EMBL/GenBank/DDBJ databases">
        <authorList>
            <person name="Nowell W R."/>
        </authorList>
    </citation>
    <scope>NUCLEOTIDE SEQUENCE</scope>
</reference>
<accession>A0A820NL38</accession>
<proteinExistence type="predicted"/>
<protein>
    <submittedName>
        <fullName evidence="1">Uncharacterized protein</fullName>
    </submittedName>
</protein>
<evidence type="ECO:0000313" key="1">
    <source>
        <dbReference type="EMBL" id="CAF4390572.1"/>
    </source>
</evidence>
<feature type="non-terminal residue" evidence="1">
    <location>
        <position position="1"/>
    </location>
</feature>
<organism evidence="1 2">
    <name type="scientific">Adineta steineri</name>
    <dbReference type="NCBI Taxonomy" id="433720"/>
    <lineage>
        <taxon>Eukaryota</taxon>
        <taxon>Metazoa</taxon>
        <taxon>Spiralia</taxon>
        <taxon>Gnathifera</taxon>
        <taxon>Rotifera</taxon>
        <taxon>Eurotatoria</taxon>
        <taxon>Bdelloidea</taxon>
        <taxon>Adinetida</taxon>
        <taxon>Adinetidae</taxon>
        <taxon>Adineta</taxon>
    </lineage>
</organism>
<dbReference type="EMBL" id="CAJOAZ010025130">
    <property type="protein sequence ID" value="CAF4390572.1"/>
    <property type="molecule type" value="Genomic_DNA"/>
</dbReference>